<evidence type="ECO:0000259" key="1">
    <source>
        <dbReference type="Pfam" id="PF06855"/>
    </source>
</evidence>
<sequence>MSGFGDWLNQFTQVRGAIGDLARDAAADADWPEEPDELETYVDHLDAAGASPAALETLADAWAQYAARR</sequence>
<dbReference type="SUPFAM" id="SSF140652">
    <property type="entry name" value="YozE-like"/>
    <property type="match status" value="1"/>
</dbReference>
<accession>I2MT18</accession>
<evidence type="ECO:0000313" key="3">
    <source>
        <dbReference type="Proteomes" id="UP000005940"/>
    </source>
</evidence>
<feature type="domain" description="YozE SAM-like" evidence="1">
    <location>
        <begin position="6"/>
        <end position="66"/>
    </location>
</feature>
<dbReference type="InterPro" id="IPR023089">
    <property type="entry name" value="YozE_SAM-like"/>
</dbReference>
<dbReference type="Gene3D" id="1.10.150.260">
    <property type="entry name" value="YozE SAM-like"/>
    <property type="match status" value="1"/>
</dbReference>
<organism evidence="2 3">
    <name type="scientific">Streptomyces tsukubensis (strain DSM 42081 / NBRC 108919 / NRRL 18488 / 9993)</name>
    <dbReference type="NCBI Taxonomy" id="1114943"/>
    <lineage>
        <taxon>Bacteria</taxon>
        <taxon>Bacillati</taxon>
        <taxon>Actinomycetota</taxon>
        <taxon>Actinomycetes</taxon>
        <taxon>Kitasatosporales</taxon>
        <taxon>Streptomycetaceae</taxon>
        <taxon>Streptomyces</taxon>
    </lineage>
</organism>
<name>I2MT18_STRT9</name>
<evidence type="ECO:0000313" key="2">
    <source>
        <dbReference type="EMBL" id="QKM65828.1"/>
    </source>
</evidence>
<dbReference type="EMBL" id="CP029158">
    <property type="protein sequence ID" value="QKM65828.1"/>
    <property type="molecule type" value="Genomic_DNA"/>
</dbReference>
<dbReference type="Proteomes" id="UP000005940">
    <property type="component" value="Plasmid pSTS2"/>
</dbReference>
<gene>
    <name evidence="2" type="ORF">STSU_000300</name>
</gene>
<dbReference type="Pfam" id="PF06855">
    <property type="entry name" value="YozE_SAM_like"/>
    <property type="match status" value="1"/>
</dbReference>
<dbReference type="InterPro" id="IPR036806">
    <property type="entry name" value="YozE_SAM-like_sf"/>
</dbReference>
<dbReference type="RefSeq" id="WP_006351155.1">
    <property type="nucleotide sequence ID" value="NZ_CP029158.1"/>
</dbReference>
<keyword evidence="2" id="KW-0614">Plasmid</keyword>
<keyword evidence="3" id="KW-1185">Reference proteome</keyword>
<protein>
    <recommendedName>
        <fullName evidence="1">YozE SAM-like domain-containing protein</fullName>
    </recommendedName>
</protein>
<reference evidence="2 3" key="1">
    <citation type="journal article" date="2012" name="J. Bacteriol.">
        <title>Draft genome of Streptomyces tsukubaensis NRRL 18488, the producer of the clinically important immunosuppressant tacrolimus (FK506).</title>
        <authorList>
            <person name="Barreiro C."/>
            <person name="Prieto C."/>
            <person name="Sola-Landa A."/>
            <person name="Solera E."/>
            <person name="Martinez-Castro M."/>
            <person name="Perez-Redondo R."/>
            <person name="Garcia-Estrada C."/>
            <person name="Aparicio J.F."/>
            <person name="Fernandez-Martinez L.T."/>
            <person name="Santos-Aberturas J."/>
            <person name="Salehi-Najafabadi Z."/>
            <person name="Rodriguez-Garcia A."/>
            <person name="Tauch A."/>
            <person name="Martin J.F."/>
        </authorList>
    </citation>
    <scope>NUCLEOTIDE SEQUENCE [LARGE SCALE GENOMIC DNA]</scope>
    <source>
        <strain evidence="3">DSM 42081 / NBRC 108919 / NRRL 18488 / 9993</strain>
    </source>
</reference>
<geneLocation type="plasmid" evidence="2 3">
    <name>pSTS2</name>
</geneLocation>
<proteinExistence type="predicted"/>
<dbReference type="AlphaFoldDB" id="I2MT18"/>